<proteinExistence type="predicted"/>
<evidence type="ECO:0000256" key="1">
    <source>
        <dbReference type="SAM" id="MobiDB-lite"/>
    </source>
</evidence>
<protein>
    <submittedName>
        <fullName evidence="2">Uncharacterized protein</fullName>
    </submittedName>
</protein>
<dbReference type="Proteomes" id="UP000218890">
    <property type="component" value="Chromosome"/>
</dbReference>
<sequence length="245" mass="26106">MLRQSSYVAIAAAGGLGFVFAGPAKSEFFSGPYIGVEGDVTSAVTFEQDWNLDEDGDEGVIEGDFAIEDPLSGGSVFAGWGDQEGGFFYGLEARYTLGDRDGKHLAGGEGDIGEGELGEGYSVSARLGSLLYDGTVMLYGSLGYAEREFTVVAHEDLEWSDDFSGYRAAVGMEYRPTGVPVSVRAEGSRSDLGGESVDQWEANGSEFDPGSKYDPSGEDEFFAPEAETDDLVENAFHVGVAYTFE</sequence>
<dbReference type="AlphaFoldDB" id="A0A0X8XA93"/>
<dbReference type="OrthoDB" id="5799683at2"/>
<dbReference type="EMBL" id="AP017372">
    <property type="protein sequence ID" value="BAU58356.1"/>
    <property type="molecule type" value="Genomic_DNA"/>
</dbReference>
<gene>
    <name evidence="2" type="ORF">HH1059_16460</name>
</gene>
<evidence type="ECO:0000313" key="2">
    <source>
        <dbReference type="EMBL" id="BAU58356.1"/>
    </source>
</evidence>
<organism evidence="2 3">
    <name type="scientific">Halorhodospira halochloris</name>
    <name type="common">Ectothiorhodospira halochloris</name>
    <dbReference type="NCBI Taxonomy" id="1052"/>
    <lineage>
        <taxon>Bacteria</taxon>
        <taxon>Pseudomonadati</taxon>
        <taxon>Pseudomonadota</taxon>
        <taxon>Gammaproteobacteria</taxon>
        <taxon>Chromatiales</taxon>
        <taxon>Ectothiorhodospiraceae</taxon>
        <taxon>Halorhodospira</taxon>
    </lineage>
</organism>
<feature type="region of interest" description="Disordered" evidence="1">
    <location>
        <begin position="186"/>
        <end position="218"/>
    </location>
</feature>
<dbReference type="SUPFAM" id="SSF56925">
    <property type="entry name" value="OMPA-like"/>
    <property type="match status" value="1"/>
</dbReference>
<reference evidence="2" key="1">
    <citation type="submission" date="2016-02" db="EMBL/GenBank/DDBJ databases">
        <title>Halorhodospira halochloris DSM-1059 complete genome, version 2.</title>
        <authorList>
            <person name="Tsukatani Y."/>
        </authorList>
    </citation>
    <scope>NUCLEOTIDE SEQUENCE</scope>
    <source>
        <strain evidence="2">DSM 1059</strain>
    </source>
</reference>
<dbReference type="InterPro" id="IPR011250">
    <property type="entry name" value="OMP/PagP_B-barrel"/>
</dbReference>
<dbReference type="RefSeq" id="WP_096409732.1">
    <property type="nucleotide sequence ID" value="NZ_AP017372.2"/>
</dbReference>
<keyword evidence="3" id="KW-1185">Reference proteome</keyword>
<accession>A0A0X8XA93</accession>
<dbReference type="KEGG" id="hhk:HH1059_16460"/>
<name>A0A0X8XA93_HALHR</name>
<evidence type="ECO:0000313" key="3">
    <source>
        <dbReference type="Proteomes" id="UP000218890"/>
    </source>
</evidence>